<reference evidence="4 5" key="1">
    <citation type="journal article" date="2017" name="Antonie Van Leeuwenhoek">
        <title>Rhizobium rhizosphaerae sp. nov., a novel species isolated from rice rhizosphere.</title>
        <authorList>
            <person name="Zhao J.J."/>
            <person name="Zhang J."/>
            <person name="Zhang R.J."/>
            <person name="Zhang C.W."/>
            <person name="Yin H.Q."/>
            <person name="Zhang X.X."/>
        </authorList>
    </citation>
    <scope>NUCLEOTIDE SEQUENCE [LARGE SCALE GENOMIC DNA]</scope>
    <source>
        <strain evidence="4 5">E3</strain>
    </source>
</reference>
<evidence type="ECO:0000313" key="4">
    <source>
        <dbReference type="EMBL" id="GAC15098.1"/>
    </source>
</evidence>
<gene>
    <name evidence="4" type="ORF">GLIP_2472</name>
</gene>
<dbReference type="InterPro" id="IPR001296">
    <property type="entry name" value="Glyco_trans_1"/>
</dbReference>
<feature type="domain" description="Glycosyltransferase subfamily 4-like N-terminal" evidence="3">
    <location>
        <begin position="75"/>
        <end position="149"/>
    </location>
</feature>
<dbReference type="STRING" id="1127673.GLIP_2472"/>
<accession>K6YEN1</accession>
<comment type="caution">
    <text evidence="4">The sequence shown here is derived from an EMBL/GenBank/DDBJ whole genome shotgun (WGS) entry which is preliminary data.</text>
</comment>
<dbReference type="SUPFAM" id="SSF53756">
    <property type="entry name" value="UDP-Glycosyltransferase/glycogen phosphorylase"/>
    <property type="match status" value="1"/>
</dbReference>
<name>K6YEN1_9ALTE</name>
<dbReference type="Pfam" id="PF00534">
    <property type="entry name" value="Glycos_transf_1"/>
    <property type="match status" value="1"/>
</dbReference>
<protein>
    <submittedName>
        <fullName evidence="4">Uncharacterized protein</fullName>
    </submittedName>
</protein>
<evidence type="ECO:0000313" key="5">
    <source>
        <dbReference type="Proteomes" id="UP000006334"/>
    </source>
</evidence>
<organism evidence="4 5">
    <name type="scientific">Aliiglaciecola lipolytica E3</name>
    <dbReference type="NCBI Taxonomy" id="1127673"/>
    <lineage>
        <taxon>Bacteria</taxon>
        <taxon>Pseudomonadati</taxon>
        <taxon>Pseudomonadota</taxon>
        <taxon>Gammaproteobacteria</taxon>
        <taxon>Alteromonadales</taxon>
        <taxon>Alteromonadaceae</taxon>
        <taxon>Aliiglaciecola</taxon>
    </lineage>
</organism>
<evidence type="ECO:0000256" key="1">
    <source>
        <dbReference type="ARBA" id="ARBA00022679"/>
    </source>
</evidence>
<dbReference type="PANTHER" id="PTHR46401">
    <property type="entry name" value="GLYCOSYLTRANSFERASE WBBK-RELATED"/>
    <property type="match status" value="1"/>
</dbReference>
<dbReference type="OrthoDB" id="9802525at2"/>
<dbReference type="InterPro" id="IPR028098">
    <property type="entry name" value="Glyco_trans_4-like_N"/>
</dbReference>
<keyword evidence="1" id="KW-0808">Transferase</keyword>
<proteinExistence type="predicted"/>
<dbReference type="AlphaFoldDB" id="K6YEN1"/>
<evidence type="ECO:0000259" key="2">
    <source>
        <dbReference type="Pfam" id="PF00534"/>
    </source>
</evidence>
<keyword evidence="5" id="KW-1185">Reference proteome</keyword>
<dbReference type="RefSeq" id="WP_008844903.1">
    <property type="nucleotide sequence ID" value="NZ_BAEN01000049.1"/>
</dbReference>
<evidence type="ECO:0000259" key="3">
    <source>
        <dbReference type="Pfam" id="PF13439"/>
    </source>
</evidence>
<dbReference type="Proteomes" id="UP000006334">
    <property type="component" value="Unassembled WGS sequence"/>
</dbReference>
<dbReference type="EMBL" id="BAEN01000049">
    <property type="protein sequence ID" value="GAC15098.1"/>
    <property type="molecule type" value="Genomic_DNA"/>
</dbReference>
<sequence length="347" mass="40179">MLKIAAFPSEDKGNPYIENFYSALCDEEIVTVPTKGAAQDWLKNNIEDYDVAHFHWLIDFYNNESWKICFNHALRFIRTLIFLKKNKKKILFTLHNTFPHESRSRFIDWLVRFFILHLCDCVIVHSKSAKRQLAYLFGKFSNTVVMYHGHYKENYSNLVDSTAARTKLNIKPNEKVILFLGAIRPYKGVIELVEAFQKLKSSKLKLLIAGSLKPSLFGSNLEGKIGKDNRILFHNKFIEDEDLQTFFNASDLVVLPFRNSLTSGSLLLSYTFNKPVLVPNISSLKEYEILDLTYTIDSDLELSISKTLESLTTPDKSIVDLEMSKYNWDSVILPVKRKLKHLGWHQQ</sequence>
<dbReference type="Gene3D" id="3.40.50.2000">
    <property type="entry name" value="Glycogen Phosphorylase B"/>
    <property type="match status" value="2"/>
</dbReference>
<dbReference type="GO" id="GO:0009103">
    <property type="term" value="P:lipopolysaccharide biosynthetic process"/>
    <property type="evidence" value="ECO:0007669"/>
    <property type="project" value="TreeGrafter"/>
</dbReference>
<feature type="domain" description="Glycosyl transferase family 1" evidence="2">
    <location>
        <begin position="162"/>
        <end position="288"/>
    </location>
</feature>
<dbReference type="eggNOG" id="COG0438">
    <property type="taxonomic scope" value="Bacteria"/>
</dbReference>
<dbReference type="Pfam" id="PF13439">
    <property type="entry name" value="Glyco_transf_4"/>
    <property type="match status" value="1"/>
</dbReference>
<dbReference type="PANTHER" id="PTHR46401:SF2">
    <property type="entry name" value="GLYCOSYLTRANSFERASE WBBK-RELATED"/>
    <property type="match status" value="1"/>
</dbReference>
<dbReference type="GO" id="GO:0016757">
    <property type="term" value="F:glycosyltransferase activity"/>
    <property type="evidence" value="ECO:0007669"/>
    <property type="project" value="InterPro"/>
</dbReference>